<dbReference type="Proteomes" id="UP001225356">
    <property type="component" value="Unassembled WGS sequence"/>
</dbReference>
<sequence>MTSDSGKPVDPASLPEVPFALPGPLRTPVARERFHVIADLCAD</sequence>
<reference evidence="2 3" key="1">
    <citation type="submission" date="2023-07" db="EMBL/GenBank/DDBJ databases">
        <title>Sequencing the genomes of 1000 actinobacteria strains.</title>
        <authorList>
            <person name="Klenk H.-P."/>
        </authorList>
    </citation>
    <scope>NUCLEOTIDE SEQUENCE [LARGE SCALE GENOMIC DNA]</scope>
    <source>
        <strain evidence="2 3">DSM 46740</strain>
    </source>
</reference>
<gene>
    <name evidence="2" type="ORF">J2853_007101</name>
</gene>
<feature type="region of interest" description="Disordered" evidence="1">
    <location>
        <begin position="1"/>
        <end position="22"/>
    </location>
</feature>
<comment type="caution">
    <text evidence="2">The sequence shown here is derived from an EMBL/GenBank/DDBJ whole genome shotgun (WGS) entry which is preliminary data.</text>
</comment>
<name>A0ABT9QMA6_9ACTN</name>
<protein>
    <submittedName>
        <fullName evidence="2">Uncharacterized protein</fullName>
    </submittedName>
</protein>
<dbReference type="RefSeq" id="WP_307564938.1">
    <property type="nucleotide sequence ID" value="NZ_JAUSQU010000001.1"/>
</dbReference>
<evidence type="ECO:0000313" key="2">
    <source>
        <dbReference type="EMBL" id="MDP9847890.1"/>
    </source>
</evidence>
<proteinExistence type="predicted"/>
<evidence type="ECO:0000313" key="3">
    <source>
        <dbReference type="Proteomes" id="UP001225356"/>
    </source>
</evidence>
<evidence type="ECO:0000256" key="1">
    <source>
        <dbReference type="SAM" id="MobiDB-lite"/>
    </source>
</evidence>
<organism evidence="2 3">
    <name type="scientific">Streptosporangium lutulentum</name>
    <dbReference type="NCBI Taxonomy" id="1461250"/>
    <lineage>
        <taxon>Bacteria</taxon>
        <taxon>Bacillati</taxon>
        <taxon>Actinomycetota</taxon>
        <taxon>Actinomycetes</taxon>
        <taxon>Streptosporangiales</taxon>
        <taxon>Streptosporangiaceae</taxon>
        <taxon>Streptosporangium</taxon>
    </lineage>
</organism>
<dbReference type="EMBL" id="JAUSQU010000001">
    <property type="protein sequence ID" value="MDP9847890.1"/>
    <property type="molecule type" value="Genomic_DNA"/>
</dbReference>
<accession>A0ABT9QMA6</accession>
<keyword evidence="3" id="KW-1185">Reference proteome</keyword>